<dbReference type="HOGENOM" id="CLU_071089_0_0_1"/>
<dbReference type="eggNOG" id="ENOG502T2RN">
    <property type="taxonomic scope" value="Eukaryota"/>
</dbReference>
<name>E6QZN7_CRYGW</name>
<protein>
    <recommendedName>
        <fullName evidence="2">HNH nuclease domain-containing protein</fullName>
    </recommendedName>
</protein>
<dbReference type="Pfam" id="PF13391">
    <property type="entry name" value="HNH_2"/>
    <property type="match status" value="1"/>
</dbReference>
<dbReference type="KEGG" id="cgi:CGB_B0010W"/>
<gene>
    <name evidence="3" type="ordered locus">CGB_B0010W</name>
</gene>
<dbReference type="GeneID" id="10186880"/>
<proteinExistence type="predicted"/>
<dbReference type="EMBL" id="CP000287">
    <property type="protein sequence ID" value="ADV20049.1"/>
    <property type="molecule type" value="Genomic_DNA"/>
</dbReference>
<keyword evidence="4" id="KW-1185">Reference proteome</keyword>
<feature type="region of interest" description="Disordered" evidence="1">
    <location>
        <begin position="85"/>
        <end position="105"/>
    </location>
</feature>
<dbReference type="AlphaFoldDB" id="E6QZN7"/>
<dbReference type="InterPro" id="IPR003615">
    <property type="entry name" value="HNH_nuc"/>
</dbReference>
<evidence type="ECO:0000256" key="1">
    <source>
        <dbReference type="SAM" id="MobiDB-lite"/>
    </source>
</evidence>
<dbReference type="RefSeq" id="XP_003191836.1">
    <property type="nucleotide sequence ID" value="XM_003191788.1"/>
</dbReference>
<reference key="2">
    <citation type="journal article" date="2011" name="MBio">
        <title>Genome variation in Cryptococcus gattii, an emerging pathogen of immunocompetent hosts.</title>
        <authorList>
            <person name="D'Souza C.A."/>
            <person name="Kronstad J.W."/>
            <person name="Taylor G."/>
            <person name="Warren R."/>
            <person name="Yuen M."/>
            <person name="Hu G."/>
            <person name="Jung W.H."/>
            <person name="Sham A."/>
            <person name="Kidd S.E."/>
            <person name="Tangen K."/>
            <person name="Lee N."/>
            <person name="Zeilmaker T."/>
            <person name="Sawkins J."/>
            <person name="McVicker G."/>
            <person name="Shah S."/>
            <person name="Gnerre S."/>
            <person name="Griggs A."/>
            <person name="Zeng Q."/>
            <person name="Bartlett K."/>
            <person name="Li W."/>
            <person name="Wang X."/>
            <person name="Heitman J."/>
            <person name="Stajich J.E."/>
            <person name="Fraser J.A."/>
            <person name="Meyer W."/>
            <person name="Carter D."/>
            <person name="Schein J."/>
            <person name="Krzywinski M."/>
            <person name="Kwong-Chung K.J."/>
            <person name="Varma A."/>
            <person name="Wang J."/>
            <person name="Brunham R."/>
            <person name="Fyfe M."/>
            <person name="Ouellette B.F.F."/>
            <person name="Siddiqui A."/>
            <person name="Marra M."/>
            <person name="Jones S."/>
            <person name="Holt R."/>
            <person name="Birren B.W."/>
            <person name="Galagan J.E."/>
            <person name="Cuomo C.A."/>
        </authorList>
    </citation>
    <scope>NUCLEOTIDE SEQUENCE</scope>
    <source>
        <strain>WM276</strain>
    </source>
</reference>
<evidence type="ECO:0000313" key="4">
    <source>
        <dbReference type="Proteomes" id="UP000007805"/>
    </source>
</evidence>
<accession>E6QZN7</accession>
<feature type="domain" description="HNH nuclease" evidence="2">
    <location>
        <begin position="125"/>
        <end position="184"/>
    </location>
</feature>
<organism evidence="3 4">
    <name type="scientific">Cryptococcus gattii serotype B (strain WM276 / ATCC MYA-4071)</name>
    <name type="common">Filobasidiella gattii</name>
    <name type="synonym">Cryptococcus bacillisporus</name>
    <dbReference type="NCBI Taxonomy" id="367775"/>
    <lineage>
        <taxon>Eukaryota</taxon>
        <taxon>Fungi</taxon>
        <taxon>Dikarya</taxon>
        <taxon>Basidiomycota</taxon>
        <taxon>Agaricomycotina</taxon>
        <taxon>Tremellomycetes</taxon>
        <taxon>Tremellales</taxon>
        <taxon>Cryptococcaceae</taxon>
        <taxon>Cryptococcus</taxon>
        <taxon>Cryptococcus gattii species complex</taxon>
    </lineage>
</organism>
<dbReference type="Proteomes" id="UP000007805">
    <property type="component" value="Chromosome B"/>
</dbReference>
<evidence type="ECO:0000259" key="2">
    <source>
        <dbReference type="Pfam" id="PF13391"/>
    </source>
</evidence>
<dbReference type="OrthoDB" id="2569251at2759"/>
<reference evidence="3 4" key="1">
    <citation type="journal article" date="2011" name="MBio">
        <title>Genome variation in Cryptococcus gattii, an emerging pathogen of immunocompetent hosts.</title>
        <authorList>
            <person name="D'Souza C.A."/>
            <person name="Kronstad J.W."/>
            <person name="Taylor G."/>
            <person name="Warren R."/>
            <person name="Yuen M."/>
            <person name="Hu G."/>
            <person name="Jung W.H."/>
            <person name="Sham A."/>
            <person name="Kidd S.E."/>
            <person name="Tangen K."/>
            <person name="Lee N."/>
            <person name="Zeilmaker T."/>
            <person name="Sawkins J."/>
            <person name="McVicker G."/>
            <person name="Shah S."/>
            <person name="Gnerre S."/>
            <person name="Griggs A."/>
            <person name="Zeng Q."/>
            <person name="Bartlett K."/>
            <person name="Li W."/>
            <person name="Wang X."/>
            <person name="Heitman J."/>
            <person name="Stajich J.E."/>
            <person name="Fraser J.A."/>
            <person name="Meyer W."/>
            <person name="Carter D."/>
            <person name="Schein J."/>
            <person name="Krzywinski M."/>
            <person name="Kwon-Chung K.J."/>
            <person name="Varma A."/>
            <person name="Wang J."/>
            <person name="Brunham R."/>
            <person name="Fyfe M."/>
            <person name="Ouellette B.F."/>
            <person name="Siddiqui A."/>
            <person name="Marra M."/>
            <person name="Jones S."/>
            <person name="Holt R."/>
            <person name="Birren B.W."/>
            <person name="Galagan J.E."/>
            <person name="Cuomo C.A."/>
        </authorList>
    </citation>
    <scope>NUCLEOTIDE SEQUENCE [LARGE SCALE GENOMIC DNA]</scope>
    <source>
        <strain evidence="4">WM276 / ATCC MYA-4071</strain>
    </source>
</reference>
<dbReference type="VEuPathDB" id="FungiDB:CGB_B0010W"/>
<sequence length="258" mass="29136">MTIYYPLALDLWDYSSSIVIRSTKGTRIATFPLDFISRGGDNSWSYVLRGGIIKDEYGRVLDPNDCPSAGLAEKDVSFSRGPEYFSSIKAPNPEGSFSTRSDSKRSSIDQSRFRSSLLARDGMYVVSGAHWESCTPAHIVPVSRPDLYERIYGDQGGLPMFRASVGFLLRDDLHHAFDRLMFSFYQKARQNGMEKQYRPIGFVENPETYRIQCSSSGITANASKHGFEVSLLACCWPSQLKKLMRLDKFPNWIQSCMA</sequence>
<evidence type="ECO:0000313" key="3">
    <source>
        <dbReference type="EMBL" id="ADV20049.1"/>
    </source>
</evidence>